<dbReference type="GO" id="GO:0012505">
    <property type="term" value="C:endomembrane system"/>
    <property type="evidence" value="ECO:0007669"/>
    <property type="project" value="UniProtKB-SubCell"/>
</dbReference>
<evidence type="ECO:0000256" key="4">
    <source>
        <dbReference type="ARBA" id="ARBA00022692"/>
    </source>
</evidence>
<evidence type="ECO:0000256" key="17">
    <source>
        <dbReference type="SAM" id="Phobius"/>
    </source>
</evidence>
<evidence type="ECO:0000256" key="7">
    <source>
        <dbReference type="ARBA" id="ARBA00047368"/>
    </source>
</evidence>
<comment type="subcellular location">
    <subcellularLocation>
        <location evidence="2">Endomembrane system</location>
        <topology evidence="2">Multi-pass membrane protein</topology>
    </subcellularLocation>
</comment>
<comment type="catalytic activity">
    <reaction evidence="10">
        <text>12-octadecanoyloxy-octadecanoate + H2O = 12-hydroxyoctadecanoate + octadecanoate + H(+)</text>
        <dbReference type="Rhea" id="RHEA:52080"/>
        <dbReference type="ChEBI" id="CHEBI:15377"/>
        <dbReference type="ChEBI" id="CHEBI:15378"/>
        <dbReference type="ChEBI" id="CHEBI:25629"/>
        <dbReference type="ChEBI" id="CHEBI:84201"/>
        <dbReference type="ChEBI" id="CHEBI:136330"/>
    </reaction>
    <physiologicalReaction direction="left-to-right" evidence="10">
        <dbReference type="Rhea" id="RHEA:52081"/>
    </physiologicalReaction>
</comment>
<comment type="catalytic activity">
    <reaction evidence="16">
        <text>12-(9Z-hexadecenoyloxy)-octadecanoate + H2O = 12-hydroxyoctadecanoate + (9Z)-hexadecenoate + H(+)</text>
        <dbReference type="Rhea" id="RHEA:52072"/>
        <dbReference type="ChEBI" id="CHEBI:15377"/>
        <dbReference type="ChEBI" id="CHEBI:15378"/>
        <dbReference type="ChEBI" id="CHEBI:32372"/>
        <dbReference type="ChEBI" id="CHEBI:84201"/>
        <dbReference type="ChEBI" id="CHEBI:136312"/>
    </reaction>
    <physiologicalReaction direction="left-to-right" evidence="16">
        <dbReference type="Rhea" id="RHEA:52073"/>
    </physiologicalReaction>
</comment>
<sequence>MQVLYHISIISLYTFALWYDQKYVHIPYPAKEFENVPFNARAIFFTFWTVVLQNVYFIVALLNDIFGTNTATKKPPLIRQFKDILFSITLSAALYVVLVFWIFYIVDKRAIFPSEEIEKIFPMWLNLIMHTLILPIILVELYITKRNYPSRKTGFSVAIFLTAIYAAYIHIVYFKYGIWPYPFLYVVSWTTKGMYFIGSAVLGMAFYSFGEKLDAMVADKNTRVTHTNGSKKIH</sequence>
<feature type="transmembrane region" description="Helical" evidence="17">
    <location>
        <begin position="193"/>
        <end position="210"/>
    </location>
</feature>
<dbReference type="PANTHER" id="PTHR10989:SF16">
    <property type="entry name" value="AT02829P-RELATED"/>
    <property type="match status" value="1"/>
</dbReference>
<feature type="transmembrane region" description="Helical" evidence="17">
    <location>
        <begin position="155"/>
        <end position="173"/>
    </location>
</feature>
<feature type="transmembrane region" description="Helical" evidence="17">
    <location>
        <begin position="84"/>
        <end position="104"/>
    </location>
</feature>
<dbReference type="AlphaFoldDB" id="A0A2A4K847"/>
<protein>
    <submittedName>
        <fullName evidence="18">Uncharacterized protein</fullName>
    </submittedName>
</protein>
<comment type="catalytic activity">
    <reaction evidence="12">
        <text>9-(9Z-octadecenoyloxy)-octadecanoate + H2O = 9-hydroxy-octadecanoate + (9Z)-octadecenoate + H(+)</text>
        <dbReference type="Rhea" id="RHEA:52048"/>
        <dbReference type="ChEBI" id="CHEBI:15377"/>
        <dbReference type="ChEBI" id="CHEBI:15378"/>
        <dbReference type="ChEBI" id="CHEBI:30823"/>
        <dbReference type="ChEBI" id="CHEBI:136282"/>
        <dbReference type="ChEBI" id="CHEBI:136286"/>
    </reaction>
    <physiologicalReaction direction="left-to-right" evidence="12">
        <dbReference type="Rhea" id="RHEA:52049"/>
    </physiologicalReaction>
</comment>
<evidence type="ECO:0000256" key="11">
    <source>
        <dbReference type="ARBA" id="ARBA00048701"/>
    </source>
</evidence>
<keyword evidence="5 17" id="KW-1133">Transmembrane helix</keyword>
<dbReference type="GO" id="GO:0016020">
    <property type="term" value="C:membrane"/>
    <property type="evidence" value="ECO:0007669"/>
    <property type="project" value="InterPro"/>
</dbReference>
<comment type="catalytic activity">
    <reaction evidence="14">
        <text>13-(9Z-octadecenoyloxy)-octadecanoate + H2O = 13-hydroxy-octadecanoate + (9Z)-octadecenoate + H(+)</text>
        <dbReference type="Rhea" id="RHEA:52064"/>
        <dbReference type="ChEBI" id="CHEBI:15377"/>
        <dbReference type="ChEBI" id="CHEBI:15378"/>
        <dbReference type="ChEBI" id="CHEBI:30823"/>
        <dbReference type="ChEBI" id="CHEBI:136303"/>
        <dbReference type="ChEBI" id="CHEBI:136304"/>
    </reaction>
    <physiologicalReaction direction="left-to-right" evidence="14">
        <dbReference type="Rhea" id="RHEA:52065"/>
    </physiologicalReaction>
</comment>
<dbReference type="Pfam" id="PF04750">
    <property type="entry name" value="Far-17a_AIG1"/>
    <property type="match status" value="1"/>
</dbReference>
<feature type="transmembrane region" description="Helical" evidence="17">
    <location>
        <begin position="42"/>
        <end position="63"/>
    </location>
</feature>
<comment type="catalytic activity">
    <reaction evidence="11">
        <text>12-(9Z-octadecenoyloxy)-octadecanoate + H2O = 12-hydroxyoctadecanoate + (9Z)-octadecenoate + H(+)</text>
        <dbReference type="Rhea" id="RHEA:52060"/>
        <dbReference type="ChEBI" id="CHEBI:15377"/>
        <dbReference type="ChEBI" id="CHEBI:15378"/>
        <dbReference type="ChEBI" id="CHEBI:30823"/>
        <dbReference type="ChEBI" id="CHEBI:84201"/>
        <dbReference type="ChEBI" id="CHEBI:136302"/>
    </reaction>
    <physiologicalReaction direction="left-to-right" evidence="11">
        <dbReference type="Rhea" id="RHEA:52061"/>
    </physiologicalReaction>
</comment>
<comment type="catalytic activity">
    <reaction evidence="1">
        <text>9-(9Z-hexadecenoyloxy)-octadecanoate + H2O = (9Z)-hexadecenoate + 9-hydroxy-octadecanoate + H(+)</text>
        <dbReference type="Rhea" id="RHEA:52068"/>
        <dbReference type="ChEBI" id="CHEBI:15377"/>
        <dbReference type="ChEBI" id="CHEBI:15378"/>
        <dbReference type="ChEBI" id="CHEBI:32372"/>
        <dbReference type="ChEBI" id="CHEBI:136286"/>
        <dbReference type="ChEBI" id="CHEBI:136309"/>
    </reaction>
    <physiologicalReaction direction="left-to-right" evidence="1">
        <dbReference type="Rhea" id="RHEA:52069"/>
    </physiologicalReaction>
</comment>
<dbReference type="EMBL" id="NWSH01000036">
    <property type="protein sequence ID" value="PCG80401.1"/>
    <property type="molecule type" value="Genomic_DNA"/>
</dbReference>
<evidence type="ECO:0000256" key="1">
    <source>
        <dbReference type="ARBA" id="ARBA00000923"/>
    </source>
</evidence>
<keyword evidence="4 17" id="KW-0812">Transmembrane</keyword>
<comment type="catalytic activity">
    <reaction evidence="8">
        <text>13-octadecanoyloxy-octadecanoate + H2O = 13-hydroxy-octadecanoate + octadecanoate + H(+)</text>
        <dbReference type="Rhea" id="RHEA:52084"/>
        <dbReference type="ChEBI" id="CHEBI:15377"/>
        <dbReference type="ChEBI" id="CHEBI:15378"/>
        <dbReference type="ChEBI" id="CHEBI:25629"/>
        <dbReference type="ChEBI" id="CHEBI:136304"/>
        <dbReference type="ChEBI" id="CHEBI:136335"/>
    </reaction>
    <physiologicalReaction direction="left-to-right" evidence="8">
        <dbReference type="Rhea" id="RHEA:52085"/>
    </physiologicalReaction>
</comment>
<comment type="catalytic activity">
    <reaction evidence="9">
        <text>9-hexadecanoyloxy-octadecanoate + H2O = 9-hydroxy-octadecanoate + hexadecanoate + H(+)</text>
        <dbReference type="Rhea" id="RHEA:52052"/>
        <dbReference type="ChEBI" id="CHEBI:7896"/>
        <dbReference type="ChEBI" id="CHEBI:15377"/>
        <dbReference type="ChEBI" id="CHEBI:15378"/>
        <dbReference type="ChEBI" id="CHEBI:83670"/>
        <dbReference type="ChEBI" id="CHEBI:136286"/>
    </reaction>
    <physiologicalReaction direction="left-to-right" evidence="9">
        <dbReference type="Rhea" id="RHEA:52053"/>
    </physiologicalReaction>
</comment>
<evidence type="ECO:0000256" key="9">
    <source>
        <dbReference type="ARBA" id="ARBA00047863"/>
    </source>
</evidence>
<evidence type="ECO:0000256" key="14">
    <source>
        <dbReference type="ARBA" id="ARBA00049296"/>
    </source>
</evidence>
<comment type="catalytic activity">
    <reaction evidence="15">
        <text>13-(9Z-hexadecenoyloxy)-octadecanoate + H2O = 13-hydroxy-octadecanoate + (9Z)-hexadecenoate + H(+)</text>
        <dbReference type="Rhea" id="RHEA:52076"/>
        <dbReference type="ChEBI" id="CHEBI:15377"/>
        <dbReference type="ChEBI" id="CHEBI:15378"/>
        <dbReference type="ChEBI" id="CHEBI:32372"/>
        <dbReference type="ChEBI" id="CHEBI:136304"/>
        <dbReference type="ChEBI" id="CHEBI:136315"/>
    </reaction>
    <physiologicalReaction direction="left-to-right" evidence="15">
        <dbReference type="Rhea" id="RHEA:52077"/>
    </physiologicalReaction>
</comment>
<evidence type="ECO:0000256" key="16">
    <source>
        <dbReference type="ARBA" id="ARBA00049428"/>
    </source>
</evidence>
<organism evidence="18">
    <name type="scientific">Heliothis virescens</name>
    <name type="common">Tobacco budworm moth</name>
    <dbReference type="NCBI Taxonomy" id="7102"/>
    <lineage>
        <taxon>Eukaryota</taxon>
        <taxon>Metazoa</taxon>
        <taxon>Ecdysozoa</taxon>
        <taxon>Arthropoda</taxon>
        <taxon>Hexapoda</taxon>
        <taxon>Insecta</taxon>
        <taxon>Pterygota</taxon>
        <taxon>Neoptera</taxon>
        <taxon>Endopterygota</taxon>
        <taxon>Lepidoptera</taxon>
        <taxon>Glossata</taxon>
        <taxon>Ditrysia</taxon>
        <taxon>Noctuoidea</taxon>
        <taxon>Noctuidae</taxon>
        <taxon>Heliothinae</taxon>
        <taxon>Heliothis</taxon>
    </lineage>
</organism>
<keyword evidence="6 17" id="KW-0472">Membrane</keyword>
<proteinExistence type="inferred from homology"/>
<comment type="caution">
    <text evidence="18">The sequence shown here is derived from an EMBL/GenBank/DDBJ whole genome shotgun (WGS) entry which is preliminary data.</text>
</comment>
<evidence type="ECO:0000256" key="6">
    <source>
        <dbReference type="ARBA" id="ARBA00023136"/>
    </source>
</evidence>
<evidence type="ECO:0000313" key="18">
    <source>
        <dbReference type="EMBL" id="PCG80401.1"/>
    </source>
</evidence>
<feature type="transmembrane region" description="Helical" evidence="17">
    <location>
        <begin position="124"/>
        <end position="143"/>
    </location>
</feature>
<evidence type="ECO:0000256" key="2">
    <source>
        <dbReference type="ARBA" id="ARBA00004127"/>
    </source>
</evidence>
<evidence type="ECO:0000256" key="15">
    <source>
        <dbReference type="ARBA" id="ARBA00049322"/>
    </source>
</evidence>
<accession>A0A2A4K847</accession>
<evidence type="ECO:0000256" key="3">
    <source>
        <dbReference type="ARBA" id="ARBA00009300"/>
    </source>
</evidence>
<reference evidence="18" key="1">
    <citation type="submission" date="2017-09" db="EMBL/GenBank/DDBJ databases">
        <title>Contemporary evolution of a Lepidopteran species, Heliothis virescens, in response to modern agricultural practices.</title>
        <authorList>
            <person name="Fritz M.L."/>
            <person name="Deyonke A.M."/>
            <person name="Papanicolaou A."/>
            <person name="Micinski S."/>
            <person name="Westbrook J."/>
            <person name="Gould F."/>
        </authorList>
    </citation>
    <scope>NUCLEOTIDE SEQUENCE [LARGE SCALE GENOMIC DNA]</scope>
    <source>
        <strain evidence="18">HvINT-</strain>
        <tissue evidence="18">Whole body</tissue>
    </source>
</reference>
<gene>
    <name evidence="18" type="ORF">B5V51_8035</name>
</gene>
<comment type="catalytic activity">
    <reaction evidence="7">
        <text>12-hexadecanoyloxy-octadecanoate + H2O = 12-hydroxyoctadecanoate + hexadecanoate + H(+)</text>
        <dbReference type="Rhea" id="RHEA:52056"/>
        <dbReference type="ChEBI" id="CHEBI:7896"/>
        <dbReference type="ChEBI" id="CHEBI:15377"/>
        <dbReference type="ChEBI" id="CHEBI:15378"/>
        <dbReference type="ChEBI" id="CHEBI:83677"/>
        <dbReference type="ChEBI" id="CHEBI:84201"/>
    </reaction>
    <physiologicalReaction direction="left-to-right" evidence="7">
        <dbReference type="Rhea" id="RHEA:52057"/>
    </physiologicalReaction>
</comment>
<evidence type="ECO:0000256" key="13">
    <source>
        <dbReference type="ARBA" id="ARBA00049221"/>
    </source>
</evidence>
<evidence type="ECO:0000256" key="12">
    <source>
        <dbReference type="ARBA" id="ARBA00048800"/>
    </source>
</evidence>
<evidence type="ECO:0000256" key="10">
    <source>
        <dbReference type="ARBA" id="ARBA00048680"/>
    </source>
</evidence>
<evidence type="ECO:0000256" key="5">
    <source>
        <dbReference type="ARBA" id="ARBA00022989"/>
    </source>
</evidence>
<comment type="catalytic activity">
    <reaction evidence="13">
        <text>9-octadecanoyloxy-octadecanoate + H2O = 9-hydroxy-octadecanoate + octadecanoate + H(+)</text>
        <dbReference type="Rhea" id="RHEA:52096"/>
        <dbReference type="ChEBI" id="CHEBI:15377"/>
        <dbReference type="ChEBI" id="CHEBI:15378"/>
        <dbReference type="ChEBI" id="CHEBI:25629"/>
        <dbReference type="ChEBI" id="CHEBI:136286"/>
        <dbReference type="ChEBI" id="CHEBI:136373"/>
    </reaction>
    <physiologicalReaction direction="left-to-right" evidence="13">
        <dbReference type="Rhea" id="RHEA:52097"/>
    </physiologicalReaction>
</comment>
<name>A0A2A4K847_HELVI</name>
<comment type="similarity">
    <text evidence="3">Belongs to the AIG1 family.</text>
</comment>
<dbReference type="PANTHER" id="PTHR10989">
    <property type="entry name" value="ANDROGEN-INDUCED PROTEIN 1-RELATED"/>
    <property type="match status" value="1"/>
</dbReference>
<evidence type="ECO:0000256" key="8">
    <source>
        <dbReference type="ARBA" id="ARBA00047427"/>
    </source>
</evidence>
<dbReference type="InterPro" id="IPR006838">
    <property type="entry name" value="ADTRP_AIG1"/>
</dbReference>